<accession>A0A8J3QYW2</accession>
<sequence>MGTDHIDLYFQHRVDPATPIEETIGALADLVAEGKIRHIGLSEAGTATIRRAHAVHPITALQSEYSLWTRDPEAEVLPLTRELGIGLVPFSPLGHGFLTGTIRSTDHFDDSDWLVIGFDPEAIPGADGKALRAALDAEPARFGEHGIDAAMTLVAFDESTEPTLVSSLAKHPWDVVVVGGEIRKTEQLLPLFEQIVNLIRRHAPQAAIAFNTSGGDSVEAAQRWL</sequence>
<dbReference type="SUPFAM" id="SSF51430">
    <property type="entry name" value="NAD(P)-linked oxidoreductase"/>
    <property type="match status" value="1"/>
</dbReference>
<dbReference type="InterPro" id="IPR036812">
    <property type="entry name" value="NAD(P)_OxRdtase_dom_sf"/>
</dbReference>
<dbReference type="GO" id="GO:0016491">
    <property type="term" value="F:oxidoreductase activity"/>
    <property type="evidence" value="ECO:0007669"/>
    <property type="project" value="UniProtKB-KW"/>
</dbReference>
<dbReference type="PANTHER" id="PTHR43625">
    <property type="entry name" value="AFLATOXIN B1 ALDEHYDE REDUCTASE"/>
    <property type="match status" value="1"/>
</dbReference>
<evidence type="ECO:0000313" key="3">
    <source>
        <dbReference type="EMBL" id="GIH17181.1"/>
    </source>
</evidence>
<dbReference type="EMBL" id="BONZ01000050">
    <property type="protein sequence ID" value="GIH17181.1"/>
    <property type="molecule type" value="Genomic_DNA"/>
</dbReference>
<name>A0A8J3QYW2_9ACTN</name>
<keyword evidence="1" id="KW-0560">Oxidoreductase</keyword>
<dbReference type="GO" id="GO:0005737">
    <property type="term" value="C:cytoplasm"/>
    <property type="evidence" value="ECO:0007669"/>
    <property type="project" value="TreeGrafter"/>
</dbReference>
<organism evidence="3 4">
    <name type="scientific">Rugosimonospora africana</name>
    <dbReference type="NCBI Taxonomy" id="556532"/>
    <lineage>
        <taxon>Bacteria</taxon>
        <taxon>Bacillati</taxon>
        <taxon>Actinomycetota</taxon>
        <taxon>Actinomycetes</taxon>
        <taxon>Micromonosporales</taxon>
        <taxon>Micromonosporaceae</taxon>
        <taxon>Rugosimonospora</taxon>
    </lineage>
</organism>
<protein>
    <recommendedName>
        <fullName evidence="2">NADP-dependent oxidoreductase domain-containing protein</fullName>
    </recommendedName>
</protein>
<comment type="caution">
    <text evidence="3">The sequence shown here is derived from an EMBL/GenBank/DDBJ whole genome shotgun (WGS) entry which is preliminary data.</text>
</comment>
<dbReference type="Gene3D" id="3.20.20.100">
    <property type="entry name" value="NADP-dependent oxidoreductase domain"/>
    <property type="match status" value="1"/>
</dbReference>
<feature type="domain" description="NADP-dependent oxidoreductase" evidence="2">
    <location>
        <begin position="1"/>
        <end position="110"/>
    </location>
</feature>
<reference evidence="3" key="1">
    <citation type="submission" date="2021-01" db="EMBL/GenBank/DDBJ databases">
        <title>Whole genome shotgun sequence of Rugosimonospora africana NBRC 104875.</title>
        <authorList>
            <person name="Komaki H."/>
            <person name="Tamura T."/>
        </authorList>
    </citation>
    <scope>NUCLEOTIDE SEQUENCE</scope>
    <source>
        <strain evidence="3">NBRC 104875</strain>
    </source>
</reference>
<gene>
    <name evidence="3" type="ORF">Raf01_53530</name>
</gene>
<dbReference type="InterPro" id="IPR023210">
    <property type="entry name" value="NADP_OxRdtase_dom"/>
</dbReference>
<dbReference type="AlphaFoldDB" id="A0A8J3QYW2"/>
<evidence type="ECO:0000256" key="1">
    <source>
        <dbReference type="ARBA" id="ARBA00023002"/>
    </source>
</evidence>
<evidence type="ECO:0000259" key="2">
    <source>
        <dbReference type="Pfam" id="PF00248"/>
    </source>
</evidence>
<keyword evidence="4" id="KW-1185">Reference proteome</keyword>
<dbReference type="Pfam" id="PF00248">
    <property type="entry name" value="Aldo_ket_red"/>
    <property type="match status" value="1"/>
</dbReference>
<dbReference type="Proteomes" id="UP000642748">
    <property type="component" value="Unassembled WGS sequence"/>
</dbReference>
<proteinExistence type="predicted"/>
<dbReference type="PANTHER" id="PTHR43625:SF40">
    <property type="entry name" value="ALDO-KETO REDUCTASE YAKC [NADP(+)]"/>
    <property type="match status" value="1"/>
</dbReference>
<evidence type="ECO:0000313" key="4">
    <source>
        <dbReference type="Proteomes" id="UP000642748"/>
    </source>
</evidence>
<dbReference type="InterPro" id="IPR050791">
    <property type="entry name" value="Aldo-Keto_reductase"/>
</dbReference>